<organism evidence="2 3">
    <name type="scientific">Limosa lapponica baueri</name>
    <dbReference type="NCBI Taxonomy" id="1758121"/>
    <lineage>
        <taxon>Eukaryota</taxon>
        <taxon>Metazoa</taxon>
        <taxon>Chordata</taxon>
        <taxon>Craniata</taxon>
        <taxon>Vertebrata</taxon>
        <taxon>Euteleostomi</taxon>
        <taxon>Archelosauria</taxon>
        <taxon>Archosauria</taxon>
        <taxon>Dinosauria</taxon>
        <taxon>Saurischia</taxon>
        <taxon>Theropoda</taxon>
        <taxon>Coelurosauria</taxon>
        <taxon>Aves</taxon>
        <taxon>Neognathae</taxon>
        <taxon>Neoaves</taxon>
        <taxon>Charadriiformes</taxon>
        <taxon>Scolopacidae</taxon>
        <taxon>Limosa</taxon>
    </lineage>
</organism>
<evidence type="ECO:0000313" key="2">
    <source>
        <dbReference type="EMBL" id="PKU47739.1"/>
    </source>
</evidence>
<evidence type="ECO:0000313" key="3">
    <source>
        <dbReference type="Proteomes" id="UP000233556"/>
    </source>
</evidence>
<feature type="region of interest" description="Disordered" evidence="1">
    <location>
        <begin position="82"/>
        <end position="107"/>
    </location>
</feature>
<dbReference type="Proteomes" id="UP000233556">
    <property type="component" value="Unassembled WGS sequence"/>
</dbReference>
<dbReference type="AlphaFoldDB" id="A0A2I0UNW9"/>
<reference evidence="3" key="2">
    <citation type="submission" date="2017-12" db="EMBL/GenBank/DDBJ databases">
        <title>Genome sequence of the Bar-tailed Godwit (Limosa lapponica baueri).</title>
        <authorList>
            <person name="Lima N.C.B."/>
            <person name="Parody-Merino A.M."/>
            <person name="Battley P.F."/>
            <person name="Fidler A.E."/>
            <person name="Prosdocimi F."/>
        </authorList>
    </citation>
    <scope>NUCLEOTIDE SEQUENCE [LARGE SCALE GENOMIC DNA]</scope>
</reference>
<feature type="region of interest" description="Disordered" evidence="1">
    <location>
        <begin position="1"/>
        <end position="53"/>
    </location>
</feature>
<keyword evidence="3" id="KW-1185">Reference proteome</keyword>
<accession>A0A2I0UNW9</accession>
<feature type="compositionally biased region" description="Basic residues" evidence="1">
    <location>
        <begin position="82"/>
        <end position="99"/>
    </location>
</feature>
<proteinExistence type="predicted"/>
<dbReference type="EMBL" id="KZ505670">
    <property type="protein sequence ID" value="PKU47739.1"/>
    <property type="molecule type" value="Genomic_DNA"/>
</dbReference>
<gene>
    <name evidence="2" type="ORF">llap_1939</name>
</gene>
<protein>
    <submittedName>
        <fullName evidence="2">Uncharacterized protein</fullName>
    </submittedName>
</protein>
<reference evidence="3" key="1">
    <citation type="submission" date="2017-11" db="EMBL/GenBank/DDBJ databases">
        <authorList>
            <person name="Lima N.C."/>
            <person name="Parody-Merino A.M."/>
            <person name="Battley P.F."/>
            <person name="Fidler A.E."/>
            <person name="Prosdocimi F."/>
        </authorList>
    </citation>
    <scope>NUCLEOTIDE SEQUENCE [LARGE SCALE GENOMIC DNA]</scope>
</reference>
<sequence length="107" mass="11893">MAQRQGFPLSSAARPETEEQEGTLLLSASPEGDSCNAYREGNGDWGTSTHSQARNKCELAPNLASKSIKVTFRASRIARRWQSKPFHRKLPTNKARNHQVSKPTAEE</sequence>
<name>A0A2I0UNW9_LIMLA</name>
<evidence type="ECO:0000256" key="1">
    <source>
        <dbReference type="SAM" id="MobiDB-lite"/>
    </source>
</evidence>